<evidence type="ECO:0000313" key="5">
    <source>
        <dbReference type="EMBL" id="CAF4060135.1"/>
    </source>
</evidence>
<evidence type="ECO:0000313" key="4">
    <source>
        <dbReference type="EMBL" id="CAF3857825.1"/>
    </source>
</evidence>
<proteinExistence type="predicted"/>
<dbReference type="PANTHER" id="PTHR46169:SF29">
    <property type="entry name" value="DNA REPLICATION-RELATED ELEMENT FACTOR, ISOFORM A"/>
    <property type="match status" value="1"/>
</dbReference>
<dbReference type="GO" id="GO:0005634">
    <property type="term" value="C:nucleus"/>
    <property type="evidence" value="ECO:0007669"/>
    <property type="project" value="TreeGrafter"/>
</dbReference>
<gene>
    <name evidence="2" type="ORF">GPM918_LOCUS18327</name>
    <name evidence="3" type="ORF">OVA965_LOCUS26367</name>
    <name evidence="4" type="ORF">SRO942_LOCUS18324</name>
    <name evidence="5" type="ORF">TMI583_LOCUS27107</name>
</gene>
<dbReference type="AlphaFoldDB" id="A0A814NJV9"/>
<protein>
    <submittedName>
        <fullName evidence="2">Uncharacterized protein</fullName>
    </submittedName>
</protein>
<dbReference type="OrthoDB" id="1607513at2759"/>
<feature type="compositionally biased region" description="Acidic residues" evidence="1">
    <location>
        <begin position="30"/>
        <end position="43"/>
    </location>
</feature>
<comment type="caution">
    <text evidence="2">The sequence shown here is derived from an EMBL/GenBank/DDBJ whole genome shotgun (WGS) entry which is preliminary data.</text>
</comment>
<dbReference type="EMBL" id="CAJOBC010005269">
    <property type="protein sequence ID" value="CAF3857825.1"/>
    <property type="molecule type" value="Genomic_DNA"/>
</dbReference>
<dbReference type="Proteomes" id="UP000682733">
    <property type="component" value="Unassembled WGS sequence"/>
</dbReference>
<dbReference type="EMBL" id="CAJNOQ010005269">
    <property type="protein sequence ID" value="CAF1092377.1"/>
    <property type="molecule type" value="Genomic_DNA"/>
</dbReference>
<dbReference type="PANTHER" id="PTHR46169">
    <property type="entry name" value="DNA REPLICATION-RELATED ELEMENT FACTOR, ISOFORM A"/>
    <property type="match status" value="1"/>
</dbReference>
<reference evidence="2" key="1">
    <citation type="submission" date="2021-02" db="EMBL/GenBank/DDBJ databases">
        <authorList>
            <person name="Nowell W R."/>
        </authorList>
    </citation>
    <scope>NUCLEOTIDE SEQUENCE</scope>
</reference>
<organism evidence="2 6">
    <name type="scientific">Didymodactylos carnosus</name>
    <dbReference type="NCBI Taxonomy" id="1234261"/>
    <lineage>
        <taxon>Eukaryota</taxon>
        <taxon>Metazoa</taxon>
        <taxon>Spiralia</taxon>
        <taxon>Gnathifera</taxon>
        <taxon>Rotifera</taxon>
        <taxon>Eurotatoria</taxon>
        <taxon>Bdelloidea</taxon>
        <taxon>Philodinida</taxon>
        <taxon>Philodinidae</taxon>
        <taxon>Didymodactylos</taxon>
    </lineage>
</organism>
<evidence type="ECO:0000256" key="1">
    <source>
        <dbReference type="SAM" id="MobiDB-lite"/>
    </source>
</evidence>
<dbReference type="Proteomes" id="UP000677228">
    <property type="component" value="Unassembled WGS sequence"/>
</dbReference>
<dbReference type="InterPro" id="IPR012337">
    <property type="entry name" value="RNaseH-like_sf"/>
</dbReference>
<evidence type="ECO:0000313" key="6">
    <source>
        <dbReference type="Proteomes" id="UP000663829"/>
    </source>
</evidence>
<dbReference type="InterPro" id="IPR052717">
    <property type="entry name" value="Vacuolar_transposase_reg"/>
</dbReference>
<evidence type="ECO:0000313" key="3">
    <source>
        <dbReference type="EMBL" id="CAF1253039.1"/>
    </source>
</evidence>
<dbReference type="EMBL" id="CAJOBA010038403">
    <property type="protein sequence ID" value="CAF4060135.1"/>
    <property type="molecule type" value="Genomic_DNA"/>
</dbReference>
<sequence length="176" mass="20298">MKVPAEGDEDASTSYDDTDDECVQEANQDQSEDSEPDTDNDEEDIQNYDKQIHLLLKKCRKYIKKSPLFILSSELRKLANEQGLTVELLLDMRIRWNSTFKMLQRLFLLKRVLMNFHTLSCSTPVGDFELSNEEWRVLDTLSKTLDPINDATELFSGRNYSTLAVAFAVLNSLNFF</sequence>
<dbReference type="Proteomes" id="UP000681722">
    <property type="component" value="Unassembled WGS sequence"/>
</dbReference>
<evidence type="ECO:0000313" key="2">
    <source>
        <dbReference type="EMBL" id="CAF1092377.1"/>
    </source>
</evidence>
<dbReference type="Proteomes" id="UP000663829">
    <property type="component" value="Unassembled WGS sequence"/>
</dbReference>
<accession>A0A814NJV9</accession>
<name>A0A814NJV9_9BILA</name>
<feature type="compositionally biased region" description="Acidic residues" evidence="1">
    <location>
        <begin position="1"/>
        <end position="23"/>
    </location>
</feature>
<dbReference type="EMBL" id="CAJNOK010016848">
    <property type="protein sequence ID" value="CAF1253039.1"/>
    <property type="molecule type" value="Genomic_DNA"/>
</dbReference>
<feature type="region of interest" description="Disordered" evidence="1">
    <location>
        <begin position="1"/>
        <end position="43"/>
    </location>
</feature>
<dbReference type="SUPFAM" id="SSF53098">
    <property type="entry name" value="Ribonuclease H-like"/>
    <property type="match status" value="1"/>
</dbReference>
<dbReference type="GO" id="GO:0006357">
    <property type="term" value="P:regulation of transcription by RNA polymerase II"/>
    <property type="evidence" value="ECO:0007669"/>
    <property type="project" value="TreeGrafter"/>
</dbReference>
<keyword evidence="6" id="KW-1185">Reference proteome</keyword>